<protein>
    <submittedName>
        <fullName evidence="1">Uncharacterized protein</fullName>
    </submittedName>
</protein>
<gene>
    <name evidence="1" type="ORF">ABE541_24090</name>
</gene>
<dbReference type="Proteomes" id="UP001409291">
    <property type="component" value="Unassembled WGS sequence"/>
</dbReference>
<sequence length="243" mass="27694">MKLIFLFFFSIGLAYGQSGQELAVGYADRYDSLPAIHIEIAEKQLYERATPMPKMIFSHVAIKKNTLIVPTGKGLITLKKYDDSPGQDDGFRGWQYMGYFPRLQMHALVSHSVSEHLGFSDMVLLDSATSDQYGIVSIGDAAVSLPIHSPDGRFLAYYYNHVYERNSCFIGLLEIRDGMISSHDRISEMASFQTKNWAVEDIRWVDNKSFIVKTYVLKGRGVLEERQYTYYLARLDSAIKKTE</sequence>
<evidence type="ECO:0000313" key="2">
    <source>
        <dbReference type="Proteomes" id="UP001409291"/>
    </source>
</evidence>
<accession>A0ABV0C0U0</accession>
<dbReference type="EMBL" id="JBDJNQ010000016">
    <property type="protein sequence ID" value="MEN5380367.1"/>
    <property type="molecule type" value="Genomic_DNA"/>
</dbReference>
<comment type="caution">
    <text evidence="1">The sequence shown here is derived from an EMBL/GenBank/DDBJ whole genome shotgun (WGS) entry which is preliminary data.</text>
</comment>
<reference evidence="1 2" key="1">
    <citation type="submission" date="2024-04" db="EMBL/GenBank/DDBJ databases">
        <title>WGS of bacteria from Torrens River.</title>
        <authorList>
            <person name="Wyrsch E.R."/>
            <person name="Drigo B."/>
        </authorList>
    </citation>
    <scope>NUCLEOTIDE SEQUENCE [LARGE SCALE GENOMIC DNA]</scope>
    <source>
        <strain evidence="1 2">TWI391</strain>
    </source>
</reference>
<name>A0ABV0C0U0_9SPHI</name>
<organism evidence="1 2">
    <name type="scientific">Sphingobacterium kitahiroshimense</name>
    <dbReference type="NCBI Taxonomy" id="470446"/>
    <lineage>
        <taxon>Bacteria</taxon>
        <taxon>Pseudomonadati</taxon>
        <taxon>Bacteroidota</taxon>
        <taxon>Sphingobacteriia</taxon>
        <taxon>Sphingobacteriales</taxon>
        <taxon>Sphingobacteriaceae</taxon>
        <taxon>Sphingobacterium</taxon>
    </lineage>
</organism>
<dbReference type="RefSeq" id="WP_132841761.1">
    <property type="nucleotide sequence ID" value="NZ_JBDJLH010000015.1"/>
</dbReference>
<keyword evidence="2" id="KW-1185">Reference proteome</keyword>
<evidence type="ECO:0000313" key="1">
    <source>
        <dbReference type="EMBL" id="MEN5380367.1"/>
    </source>
</evidence>
<proteinExistence type="predicted"/>